<dbReference type="Pfam" id="PF10983">
    <property type="entry name" value="DUF2793"/>
    <property type="match status" value="1"/>
</dbReference>
<gene>
    <name evidence="1" type="ORF">GL300_02250</name>
</gene>
<sequence>MSDNSTTNLGLPLLQPAQAQKHVTVNDALMRLDGMVDLVLQSTTRSTPPTVVVDGQCWAVPAGAINAWEGQGGNVAIGSNGGWVFVKPVFGRRALVADRGVITIHDGTAWVLGAVSLGQHGSGMIANQLSEDLTLGTGTSTTTSISIPAGAMVIGATARVLTAITGTLSTWQLGNADSTNRFGEGLGKGVGSWSRGILSAPMTFWNATPLRLTATGGQFTGGVVRIVIHWWELRLPN</sequence>
<dbReference type="InterPro" id="IPR021251">
    <property type="entry name" value="DUF2793"/>
</dbReference>
<name>A0A844HF03_9RHOB</name>
<dbReference type="RefSeq" id="WP_155037936.1">
    <property type="nucleotide sequence ID" value="NZ_WMIG01000001.1"/>
</dbReference>
<dbReference type="OrthoDB" id="564699at2"/>
<evidence type="ECO:0000313" key="1">
    <source>
        <dbReference type="EMBL" id="MTH58026.1"/>
    </source>
</evidence>
<comment type="caution">
    <text evidence="1">The sequence shown here is derived from an EMBL/GenBank/DDBJ whole genome shotgun (WGS) entry which is preliminary data.</text>
</comment>
<evidence type="ECO:0000313" key="2">
    <source>
        <dbReference type="Proteomes" id="UP000449846"/>
    </source>
</evidence>
<dbReference type="AlphaFoldDB" id="A0A844HF03"/>
<proteinExistence type="predicted"/>
<organism evidence="1 2">
    <name type="scientific">Paracoccus litorisediminis</name>
    <dbReference type="NCBI Taxonomy" id="2006130"/>
    <lineage>
        <taxon>Bacteria</taxon>
        <taxon>Pseudomonadati</taxon>
        <taxon>Pseudomonadota</taxon>
        <taxon>Alphaproteobacteria</taxon>
        <taxon>Rhodobacterales</taxon>
        <taxon>Paracoccaceae</taxon>
        <taxon>Paracoccus</taxon>
    </lineage>
</organism>
<accession>A0A844HF03</accession>
<dbReference type="Proteomes" id="UP000449846">
    <property type="component" value="Unassembled WGS sequence"/>
</dbReference>
<reference evidence="1 2" key="1">
    <citation type="submission" date="2019-11" db="EMBL/GenBank/DDBJ databases">
        <authorList>
            <person name="Dong K."/>
        </authorList>
    </citation>
    <scope>NUCLEOTIDE SEQUENCE [LARGE SCALE GENOMIC DNA]</scope>
    <source>
        <strain evidence="1 2">NBRC 112902</strain>
    </source>
</reference>
<keyword evidence="2" id="KW-1185">Reference proteome</keyword>
<dbReference type="EMBL" id="WMIG01000001">
    <property type="protein sequence ID" value="MTH58026.1"/>
    <property type="molecule type" value="Genomic_DNA"/>
</dbReference>
<protein>
    <submittedName>
        <fullName evidence="1">DUF2793 domain-containing protein</fullName>
    </submittedName>
</protein>